<dbReference type="CDD" id="cd00610">
    <property type="entry name" value="OAT_like"/>
    <property type="match status" value="1"/>
</dbReference>
<keyword evidence="8" id="KW-0413">Isomerase</keyword>
<dbReference type="PANTHER" id="PTHR43713">
    <property type="entry name" value="GLUTAMATE-1-SEMIALDEHYDE 2,1-AMINOMUTASE"/>
    <property type="match status" value="1"/>
</dbReference>
<dbReference type="SUPFAM" id="SSF53383">
    <property type="entry name" value="PLP-dependent transferases"/>
    <property type="match status" value="1"/>
</dbReference>
<evidence type="ECO:0000256" key="9">
    <source>
        <dbReference type="ARBA" id="ARBA00023244"/>
    </source>
</evidence>
<dbReference type="Pfam" id="PF00202">
    <property type="entry name" value="Aminotran_3"/>
    <property type="match status" value="1"/>
</dbReference>
<proteinExistence type="inferred from homology"/>
<evidence type="ECO:0000256" key="8">
    <source>
        <dbReference type="ARBA" id="ARBA00023235"/>
    </source>
</evidence>
<gene>
    <name evidence="11" type="ORF">E1I69_04990</name>
</gene>
<evidence type="ECO:0000256" key="3">
    <source>
        <dbReference type="ARBA" id="ARBA00004819"/>
    </source>
</evidence>
<evidence type="ECO:0000256" key="7">
    <source>
        <dbReference type="ARBA" id="ARBA00022898"/>
    </source>
</evidence>
<evidence type="ECO:0000313" key="11">
    <source>
        <dbReference type="EMBL" id="THE14170.1"/>
    </source>
</evidence>
<keyword evidence="7 10" id="KW-0663">Pyridoxal phosphate</keyword>
<evidence type="ECO:0000256" key="2">
    <source>
        <dbReference type="ARBA" id="ARBA00001933"/>
    </source>
</evidence>
<reference evidence="11 12" key="1">
    <citation type="journal article" date="2019" name="Indoor Air">
        <title>Impacts of indoor surface finishes on bacterial viability.</title>
        <authorList>
            <person name="Hu J."/>
            <person name="Maamar S.B."/>
            <person name="Glawe A.J."/>
            <person name="Gottel N."/>
            <person name="Gilbert J.A."/>
            <person name="Hartmann E.M."/>
        </authorList>
    </citation>
    <scope>NUCLEOTIDE SEQUENCE [LARGE SCALE GENOMIC DNA]</scope>
    <source>
        <strain evidence="11 12">AF060A6</strain>
    </source>
</reference>
<dbReference type="PANTHER" id="PTHR43713:SF3">
    <property type="entry name" value="GLUTAMATE-1-SEMIALDEHYDE 2,1-AMINOMUTASE 1, CHLOROPLASTIC-RELATED"/>
    <property type="match status" value="1"/>
</dbReference>
<evidence type="ECO:0000256" key="5">
    <source>
        <dbReference type="ARBA" id="ARBA00012143"/>
    </source>
</evidence>
<dbReference type="OrthoDB" id="9807885at2"/>
<evidence type="ECO:0000256" key="6">
    <source>
        <dbReference type="ARBA" id="ARBA00022490"/>
    </source>
</evidence>
<organism evidence="11 12">
    <name type="scientific">Bacillus timonensis</name>
    <dbReference type="NCBI Taxonomy" id="1033734"/>
    <lineage>
        <taxon>Bacteria</taxon>
        <taxon>Bacillati</taxon>
        <taxon>Bacillota</taxon>
        <taxon>Bacilli</taxon>
        <taxon>Bacillales</taxon>
        <taxon>Bacillaceae</taxon>
        <taxon>Bacillus</taxon>
    </lineage>
</organism>
<dbReference type="InterPro" id="IPR005814">
    <property type="entry name" value="Aminotrans_3"/>
</dbReference>
<dbReference type="GO" id="GO:0008483">
    <property type="term" value="F:transaminase activity"/>
    <property type="evidence" value="ECO:0007669"/>
    <property type="project" value="UniProtKB-KW"/>
</dbReference>
<evidence type="ECO:0000256" key="10">
    <source>
        <dbReference type="RuleBase" id="RU003560"/>
    </source>
</evidence>
<dbReference type="FunFam" id="3.40.640.10:FF:000021">
    <property type="entry name" value="Glutamate-1-semialdehyde 2,1-aminomutase"/>
    <property type="match status" value="1"/>
</dbReference>
<dbReference type="Gene3D" id="3.90.1150.10">
    <property type="entry name" value="Aspartate Aminotransferase, domain 1"/>
    <property type="match status" value="1"/>
</dbReference>
<keyword evidence="9" id="KW-0627">Porphyrin biosynthesis</keyword>
<evidence type="ECO:0000313" key="12">
    <source>
        <dbReference type="Proteomes" id="UP000306477"/>
    </source>
</evidence>
<dbReference type="Proteomes" id="UP000306477">
    <property type="component" value="Unassembled WGS sequence"/>
</dbReference>
<sequence length="470" mass="51577">MYISKGCFRVTNFHSDQCLISEKTSRSAHYFLNAKSVIPGGVSANIKYFSPHPIFMEKGNGSRLVDVDGNEYLDYLLCYGALLLGHGHPEVTSAVYNQLTSTGTTVFGAPHVLEVEMANKLIDYFPGIEMVRYTNSGLEATLLAIRIAQAYTGKATLAKFEGHYHGGYNEVLLSVNPTIDEAGHEKRPNSVPESKGISERYVENTVILPFNDLESTAQLLKKYKDEVAAVIIEPIQGGFIPAEKSFMEGLRKLTKDLGILLIFDEVKTGFRLTLGGAQSIYGIKPDLTALGKVLGGGFPIGAVGGLRDIMEIMNPSNGGDILSAGGKAAQKEDVLFHSGTYNGHPIVLAAGIATIKVLEGANVYPELIQKTDYLRSSLEKLYNSYGIPMQTVGVGSIFNIVHANHPIRNYRDLIKADMNFRKKLDDELLKLGIYTKPLNRYSMSIVHSEEDLNETISKHEKAIRKVKGIE</sequence>
<evidence type="ECO:0000256" key="4">
    <source>
        <dbReference type="ARBA" id="ARBA00008981"/>
    </source>
</evidence>
<dbReference type="GO" id="GO:0006779">
    <property type="term" value="P:porphyrin-containing compound biosynthetic process"/>
    <property type="evidence" value="ECO:0007669"/>
    <property type="project" value="UniProtKB-KW"/>
</dbReference>
<comment type="caution">
    <text evidence="11">The sequence shown here is derived from an EMBL/GenBank/DDBJ whole genome shotgun (WGS) entry which is preliminary data.</text>
</comment>
<keyword evidence="11" id="KW-0808">Transferase</keyword>
<comment type="catalytic activity">
    <reaction evidence="1">
        <text>(S)-4-amino-5-oxopentanoate = 5-aminolevulinate</text>
        <dbReference type="Rhea" id="RHEA:14265"/>
        <dbReference type="ChEBI" id="CHEBI:57501"/>
        <dbReference type="ChEBI" id="CHEBI:356416"/>
        <dbReference type="EC" id="5.4.3.8"/>
    </reaction>
</comment>
<dbReference type="AlphaFoldDB" id="A0A4S3PWF0"/>
<comment type="pathway">
    <text evidence="3">Porphyrin-containing compound metabolism; protoporphyrin-IX biosynthesis; 5-aminolevulinate from L-glutamyl-tRNA(Glu): step 2/2.</text>
</comment>
<dbReference type="InterPro" id="IPR015424">
    <property type="entry name" value="PyrdxlP-dep_Trfase"/>
</dbReference>
<name>A0A4S3PWF0_9BACI</name>
<dbReference type="EC" id="5.4.3.8" evidence="5"/>
<keyword evidence="11" id="KW-0032">Aminotransferase</keyword>
<dbReference type="InterPro" id="IPR015422">
    <property type="entry name" value="PyrdxlP-dep_Trfase_small"/>
</dbReference>
<accession>A0A4S3PWF0</accession>
<dbReference type="InterPro" id="IPR015421">
    <property type="entry name" value="PyrdxlP-dep_Trfase_major"/>
</dbReference>
<dbReference type="EMBL" id="SLUB01000005">
    <property type="protein sequence ID" value="THE14170.1"/>
    <property type="molecule type" value="Genomic_DNA"/>
</dbReference>
<evidence type="ECO:0000256" key="1">
    <source>
        <dbReference type="ARBA" id="ARBA00001579"/>
    </source>
</evidence>
<dbReference type="Gene3D" id="3.40.640.10">
    <property type="entry name" value="Type I PLP-dependent aspartate aminotransferase-like (Major domain)"/>
    <property type="match status" value="1"/>
</dbReference>
<dbReference type="NCBIfam" id="NF000818">
    <property type="entry name" value="PRK00062.1"/>
    <property type="match status" value="1"/>
</dbReference>
<protein>
    <recommendedName>
        <fullName evidence="5">glutamate-1-semialdehyde 2,1-aminomutase</fullName>
        <ecNumber evidence="5">5.4.3.8</ecNumber>
    </recommendedName>
</protein>
<comment type="similarity">
    <text evidence="4">Belongs to the class-III pyridoxal-phosphate-dependent aminotransferase family. HemL subfamily.</text>
</comment>
<keyword evidence="12" id="KW-1185">Reference proteome</keyword>
<dbReference type="STRING" id="1033734.GCA_000285535_01804"/>
<dbReference type="GO" id="GO:0030170">
    <property type="term" value="F:pyridoxal phosphate binding"/>
    <property type="evidence" value="ECO:0007669"/>
    <property type="project" value="InterPro"/>
</dbReference>
<comment type="cofactor">
    <cofactor evidence="2">
        <name>pyridoxal 5'-phosphate</name>
        <dbReference type="ChEBI" id="CHEBI:597326"/>
    </cofactor>
</comment>
<keyword evidence="6" id="KW-0963">Cytoplasm</keyword>
<dbReference type="GO" id="GO:0042286">
    <property type="term" value="F:glutamate-1-semialdehyde 2,1-aminomutase activity"/>
    <property type="evidence" value="ECO:0007669"/>
    <property type="project" value="UniProtKB-EC"/>
</dbReference>